<keyword evidence="8" id="KW-1185">Reference proteome</keyword>
<evidence type="ECO:0000256" key="3">
    <source>
        <dbReference type="ARBA" id="ARBA00022692"/>
    </source>
</evidence>
<feature type="transmembrane region" description="Helical" evidence="6">
    <location>
        <begin position="61"/>
        <end position="88"/>
    </location>
</feature>
<organism evidence="7 8">
    <name type="scientific">Shiella aurantiaca</name>
    <dbReference type="NCBI Taxonomy" id="3058365"/>
    <lineage>
        <taxon>Bacteria</taxon>
        <taxon>Pseudomonadati</taxon>
        <taxon>Bacteroidota</taxon>
        <taxon>Cytophagia</taxon>
        <taxon>Cytophagales</taxon>
        <taxon>Shiellaceae</taxon>
        <taxon>Shiella</taxon>
    </lineage>
</organism>
<sequence length="539" mass="60244">MSQQKTISSVNPPKKLITQLASIAIALVFFFWAIDLMGTSFKNLGQTAAESLVLATSNPFVGLFIGLLITAIIQSSSTTTAIVVAVVAAGSLRLSDAVPIILGANIGTTLTSTIVSLGFITKPRAYRKALSAGIVHDFFNVLVVLLLFPLEYYYGFLSDLSSDIAAYLKSWNGAEFIPDLFSSSLFHTGFNEYLVEKVNNIFITIVLSFVILFASIKVLSNVIYALLIGESRDKFQSFLFKNTYKSFAWGMGLTAAVQSSSVTTSLVVPLVANSKISLRQAFNFVLGANIGTTITALIASLFKSEAAIAIAITHLLFNTIGVLIFLPFPVLRKIPVYLASKFSRIALSYRLIGFVYILFTFFIMPFMLIYFNKEQSTVKEITYVRSYADKKTDTTFAIFKSDQEERLKKWVVYANLEGSDPKEEPSNIYEIYQKGNVLFIQDKYFLLNKVGSCWDGEDALGRYKMCVDTILPQYRVQQLQFDSVWQYTKHYANAPLADSVQVQYWVSRSEQMVLQIEKTDKQGSVLYQEQINSFKKTTD</sequence>
<protein>
    <submittedName>
        <fullName evidence="7">Na/Pi symporter</fullName>
    </submittedName>
</protein>
<feature type="transmembrane region" description="Helical" evidence="6">
    <location>
        <begin position="20"/>
        <end position="41"/>
    </location>
</feature>
<reference evidence="7" key="1">
    <citation type="submission" date="2023-06" db="EMBL/GenBank/DDBJ databases">
        <title>Cytophagales bacterium Strain LB-30, isolated from soil.</title>
        <authorList>
            <person name="Liu B."/>
        </authorList>
    </citation>
    <scope>NUCLEOTIDE SEQUENCE</scope>
    <source>
        <strain evidence="7">LB-30</strain>
    </source>
</reference>
<keyword evidence="2" id="KW-1003">Cell membrane</keyword>
<keyword evidence="5 6" id="KW-0472">Membrane</keyword>
<feature type="transmembrane region" description="Helical" evidence="6">
    <location>
        <begin position="201"/>
        <end position="227"/>
    </location>
</feature>
<proteinExistence type="predicted"/>
<evidence type="ECO:0000256" key="1">
    <source>
        <dbReference type="ARBA" id="ARBA00004651"/>
    </source>
</evidence>
<accession>A0ABT8F649</accession>
<keyword evidence="4 6" id="KW-1133">Transmembrane helix</keyword>
<dbReference type="Pfam" id="PF02690">
    <property type="entry name" value="Na_Pi_cotrans"/>
    <property type="match status" value="2"/>
</dbReference>
<feature type="transmembrane region" description="Helical" evidence="6">
    <location>
        <begin position="133"/>
        <end position="154"/>
    </location>
</feature>
<feature type="transmembrane region" description="Helical" evidence="6">
    <location>
        <begin position="100"/>
        <end position="121"/>
    </location>
</feature>
<evidence type="ECO:0000256" key="4">
    <source>
        <dbReference type="ARBA" id="ARBA00022989"/>
    </source>
</evidence>
<dbReference type="InterPro" id="IPR003841">
    <property type="entry name" value="Na/Pi_transpt"/>
</dbReference>
<evidence type="ECO:0000256" key="2">
    <source>
        <dbReference type="ARBA" id="ARBA00022475"/>
    </source>
</evidence>
<evidence type="ECO:0000256" key="5">
    <source>
        <dbReference type="ARBA" id="ARBA00023136"/>
    </source>
</evidence>
<dbReference type="PANTHER" id="PTHR10010">
    <property type="entry name" value="SOLUTE CARRIER FAMILY 34 SODIUM PHOSPHATE , MEMBER 2-RELATED"/>
    <property type="match status" value="1"/>
</dbReference>
<feature type="transmembrane region" description="Helical" evidence="6">
    <location>
        <begin position="284"/>
        <end position="302"/>
    </location>
</feature>
<keyword evidence="3 6" id="KW-0812">Transmembrane</keyword>
<feature type="transmembrane region" description="Helical" evidence="6">
    <location>
        <begin position="351"/>
        <end position="371"/>
    </location>
</feature>
<evidence type="ECO:0000256" key="6">
    <source>
        <dbReference type="SAM" id="Phobius"/>
    </source>
</evidence>
<dbReference type="EMBL" id="JAUHJS010000004">
    <property type="protein sequence ID" value="MDN4165729.1"/>
    <property type="molecule type" value="Genomic_DNA"/>
</dbReference>
<feature type="transmembrane region" description="Helical" evidence="6">
    <location>
        <begin position="308"/>
        <end position="331"/>
    </location>
</feature>
<dbReference type="RefSeq" id="WP_320004259.1">
    <property type="nucleotide sequence ID" value="NZ_JAUHJS010000004.1"/>
</dbReference>
<feature type="transmembrane region" description="Helical" evidence="6">
    <location>
        <begin position="247"/>
        <end position="272"/>
    </location>
</feature>
<dbReference type="PANTHER" id="PTHR10010:SF46">
    <property type="entry name" value="SODIUM-DEPENDENT PHOSPHATE TRANSPORT PROTEIN 2B"/>
    <property type="match status" value="1"/>
</dbReference>
<name>A0ABT8F649_9BACT</name>
<dbReference type="Proteomes" id="UP001168552">
    <property type="component" value="Unassembled WGS sequence"/>
</dbReference>
<comment type="subcellular location">
    <subcellularLocation>
        <location evidence="1">Cell membrane</location>
        <topology evidence="1">Multi-pass membrane protein</topology>
    </subcellularLocation>
</comment>
<comment type="caution">
    <text evidence="7">The sequence shown here is derived from an EMBL/GenBank/DDBJ whole genome shotgun (WGS) entry which is preliminary data.</text>
</comment>
<evidence type="ECO:0000313" key="8">
    <source>
        <dbReference type="Proteomes" id="UP001168552"/>
    </source>
</evidence>
<gene>
    <name evidence="7" type="ORF">QWY31_09460</name>
</gene>
<evidence type="ECO:0000313" key="7">
    <source>
        <dbReference type="EMBL" id="MDN4165729.1"/>
    </source>
</evidence>
<dbReference type="NCBIfam" id="NF037997">
    <property type="entry name" value="Na_Pi_symport"/>
    <property type="match status" value="2"/>
</dbReference>